<dbReference type="Gene3D" id="3.40.710.10">
    <property type="entry name" value="DD-peptidase/beta-lactamase superfamily"/>
    <property type="match status" value="1"/>
</dbReference>
<keyword evidence="4" id="KW-1185">Reference proteome</keyword>
<feature type="signal peptide" evidence="1">
    <location>
        <begin position="1"/>
        <end position="26"/>
    </location>
</feature>
<organism evidence="3 4">
    <name type="scientific">Pelagicoccus albus</name>
    <dbReference type="NCBI Taxonomy" id="415222"/>
    <lineage>
        <taxon>Bacteria</taxon>
        <taxon>Pseudomonadati</taxon>
        <taxon>Verrucomicrobiota</taxon>
        <taxon>Opitutia</taxon>
        <taxon>Puniceicoccales</taxon>
        <taxon>Pelagicoccaceae</taxon>
        <taxon>Pelagicoccus</taxon>
    </lineage>
</organism>
<dbReference type="AlphaFoldDB" id="A0A7X1EB87"/>
<evidence type="ECO:0000313" key="3">
    <source>
        <dbReference type="EMBL" id="MBC2607537.1"/>
    </source>
</evidence>
<dbReference type="RefSeq" id="WP_185661416.1">
    <property type="nucleotide sequence ID" value="NZ_CAWPOO010000013.1"/>
</dbReference>
<gene>
    <name evidence="3" type="ORF">H5P27_15905</name>
</gene>
<reference evidence="3 4" key="1">
    <citation type="submission" date="2020-07" db="EMBL/GenBank/DDBJ databases">
        <authorList>
            <person name="Feng X."/>
        </authorList>
    </citation>
    <scope>NUCLEOTIDE SEQUENCE [LARGE SCALE GENOMIC DNA]</scope>
    <source>
        <strain evidence="3 4">JCM23202</strain>
    </source>
</reference>
<feature type="chain" id="PRO_5031423262" evidence="1">
    <location>
        <begin position="27"/>
        <end position="428"/>
    </location>
</feature>
<dbReference type="PANTHER" id="PTHR43283:SF3">
    <property type="entry name" value="BETA-LACTAMASE FAMILY PROTEIN (AFU_ORTHOLOGUE AFUA_5G07500)"/>
    <property type="match status" value="1"/>
</dbReference>
<name>A0A7X1EB87_9BACT</name>
<dbReference type="Proteomes" id="UP000526501">
    <property type="component" value="Unassembled WGS sequence"/>
</dbReference>
<dbReference type="EMBL" id="JACHVC010000013">
    <property type="protein sequence ID" value="MBC2607537.1"/>
    <property type="molecule type" value="Genomic_DNA"/>
</dbReference>
<proteinExistence type="predicted"/>
<protein>
    <submittedName>
        <fullName evidence="3">Beta-lactamase family protein</fullName>
    </submittedName>
</protein>
<feature type="domain" description="Beta-lactamase-related" evidence="2">
    <location>
        <begin position="47"/>
        <end position="413"/>
    </location>
</feature>
<dbReference type="SUPFAM" id="SSF56601">
    <property type="entry name" value="beta-lactamase/transpeptidase-like"/>
    <property type="match status" value="1"/>
</dbReference>
<evidence type="ECO:0000313" key="4">
    <source>
        <dbReference type="Proteomes" id="UP000526501"/>
    </source>
</evidence>
<comment type="caution">
    <text evidence="3">The sequence shown here is derived from an EMBL/GenBank/DDBJ whole genome shotgun (WGS) entry which is preliminary data.</text>
</comment>
<evidence type="ECO:0000259" key="2">
    <source>
        <dbReference type="Pfam" id="PF00144"/>
    </source>
</evidence>
<dbReference type="InterPro" id="IPR050789">
    <property type="entry name" value="Diverse_Enzym_Activities"/>
</dbReference>
<accession>A0A7X1EB87</accession>
<dbReference type="PANTHER" id="PTHR43283">
    <property type="entry name" value="BETA-LACTAMASE-RELATED"/>
    <property type="match status" value="1"/>
</dbReference>
<evidence type="ECO:0000256" key="1">
    <source>
        <dbReference type="SAM" id="SignalP"/>
    </source>
</evidence>
<sequence length="428" mass="47306">MTLPTRRLTLVVSLIALLGLSSSGLAKPLVPVEPESVGISSERISRIDSVFEEYVESGKLPGAVSLVIRKGEVAQLGVYGYRDVEGKMPMEEDTIFRIASQTKALTSVGIMILQEEGKLLISDPVSKYLPEYEKTTVAVPHPDLGYIVVPAKRQITIRDLLTHTSGVGYGWGIVEDEWKAAGIHGWYFADRDEPIRETVRRMAELPFESQPGEKFVYGYNTDILGALIEVASGQSLDEFLKDRLFDPLAMVDTHFYLPTDKADRLATVYAMREDGELKRSPDESAMEGQGGYVEGPRMSFSGGAGLLSTAHDYSRFLQMLLNEGEFEGKQILSRKSMELMSVNHLPKVAAFPWESGTGFGLGFRVVLDMGQKGELSSVGEYGWGGAYHSTYWIDPTEELVVVYFTQVIPADGLDDHAKLRALVYQALE</sequence>
<dbReference type="InterPro" id="IPR001466">
    <property type="entry name" value="Beta-lactam-related"/>
</dbReference>
<dbReference type="InterPro" id="IPR012338">
    <property type="entry name" value="Beta-lactam/transpept-like"/>
</dbReference>
<dbReference type="Pfam" id="PF00144">
    <property type="entry name" value="Beta-lactamase"/>
    <property type="match status" value="1"/>
</dbReference>
<keyword evidence="1" id="KW-0732">Signal</keyword>